<keyword evidence="10" id="KW-0496">Mitochondrion</keyword>
<evidence type="ECO:0000256" key="9">
    <source>
        <dbReference type="ARBA" id="ARBA00023121"/>
    </source>
</evidence>
<feature type="domain" description="Mitochondria-eating protein C-terminal" evidence="14">
    <location>
        <begin position="60"/>
        <end position="273"/>
    </location>
</feature>
<dbReference type="GO" id="GO:0005759">
    <property type="term" value="C:mitochondrial matrix"/>
    <property type="evidence" value="ECO:0007669"/>
    <property type="project" value="UniProtKB-SubCell"/>
</dbReference>
<evidence type="ECO:0000256" key="13">
    <source>
        <dbReference type="SAM" id="Coils"/>
    </source>
</evidence>
<dbReference type="GO" id="GO:0035694">
    <property type="term" value="P:mitochondrial protein catabolic process"/>
    <property type="evidence" value="ECO:0007669"/>
    <property type="project" value="InterPro"/>
</dbReference>
<evidence type="ECO:0000256" key="4">
    <source>
        <dbReference type="ARBA" id="ARBA00008233"/>
    </source>
</evidence>
<evidence type="ECO:0000256" key="12">
    <source>
        <dbReference type="ARBA" id="ARBA00032687"/>
    </source>
</evidence>
<dbReference type="PANTHER" id="PTHR21771:SF0">
    <property type="entry name" value="MITOCHONDRIA-EATING PROTEIN"/>
    <property type="match status" value="1"/>
</dbReference>
<accession>A0A6J8CW28</accession>
<keyword evidence="6" id="KW-0963">Cytoplasm</keyword>
<evidence type="ECO:0000256" key="2">
    <source>
        <dbReference type="ARBA" id="ARBA00004305"/>
    </source>
</evidence>
<dbReference type="GO" id="GO:0008289">
    <property type="term" value="F:lipid binding"/>
    <property type="evidence" value="ECO:0007669"/>
    <property type="project" value="UniProtKB-KW"/>
</dbReference>
<evidence type="ECO:0000256" key="5">
    <source>
        <dbReference type="ARBA" id="ARBA00019863"/>
    </source>
</evidence>
<keyword evidence="9" id="KW-0446">Lipid-binding</keyword>
<dbReference type="GO" id="GO:0005741">
    <property type="term" value="C:mitochondrial outer membrane"/>
    <property type="evidence" value="ECO:0007669"/>
    <property type="project" value="UniProtKB-SubCell"/>
</dbReference>
<evidence type="ECO:0000313" key="15">
    <source>
        <dbReference type="EMBL" id="CAC5399649.1"/>
    </source>
</evidence>
<keyword evidence="8 13" id="KW-0175">Coiled coil</keyword>
<dbReference type="GO" id="GO:0035695">
    <property type="term" value="P:mitophagy by internal vacuole formation"/>
    <property type="evidence" value="ECO:0007669"/>
    <property type="project" value="TreeGrafter"/>
</dbReference>
<dbReference type="Proteomes" id="UP000507470">
    <property type="component" value="Unassembled WGS sequence"/>
</dbReference>
<comment type="subcellular location">
    <subcellularLocation>
        <location evidence="3">Cytoplasm</location>
    </subcellularLocation>
    <subcellularLocation>
        <location evidence="2">Mitochondrion matrix</location>
    </subcellularLocation>
    <subcellularLocation>
        <location evidence="1">Mitochondrion outer membrane</location>
    </subcellularLocation>
</comment>
<evidence type="ECO:0000313" key="16">
    <source>
        <dbReference type="Proteomes" id="UP000507470"/>
    </source>
</evidence>
<keyword evidence="11" id="KW-0472">Membrane</keyword>
<reference evidence="15 16" key="1">
    <citation type="submission" date="2020-06" db="EMBL/GenBank/DDBJ databases">
        <authorList>
            <person name="Li R."/>
            <person name="Bekaert M."/>
        </authorList>
    </citation>
    <scope>NUCLEOTIDE SEQUENCE [LARGE SCALE GENOMIC DNA]</scope>
    <source>
        <strain evidence="16">wild</strain>
    </source>
</reference>
<evidence type="ECO:0000256" key="1">
    <source>
        <dbReference type="ARBA" id="ARBA00004294"/>
    </source>
</evidence>
<keyword evidence="7" id="KW-1000">Mitochondrion outer membrane</keyword>
<keyword evidence="16" id="KW-1185">Reference proteome</keyword>
<gene>
    <name evidence="15" type="ORF">MCOR_33893</name>
</gene>
<evidence type="ECO:0000256" key="11">
    <source>
        <dbReference type="ARBA" id="ARBA00023136"/>
    </source>
</evidence>
<evidence type="ECO:0000259" key="14">
    <source>
        <dbReference type="Pfam" id="PF16026"/>
    </source>
</evidence>
<proteinExistence type="inferred from homology"/>
<comment type="similarity">
    <text evidence="4">Belongs to the MIEAP family.</text>
</comment>
<evidence type="ECO:0000256" key="8">
    <source>
        <dbReference type="ARBA" id="ARBA00023054"/>
    </source>
</evidence>
<dbReference type="OrthoDB" id="6148910at2759"/>
<organism evidence="15 16">
    <name type="scientific">Mytilus coruscus</name>
    <name type="common">Sea mussel</name>
    <dbReference type="NCBI Taxonomy" id="42192"/>
    <lineage>
        <taxon>Eukaryota</taxon>
        <taxon>Metazoa</taxon>
        <taxon>Spiralia</taxon>
        <taxon>Lophotrochozoa</taxon>
        <taxon>Mollusca</taxon>
        <taxon>Bivalvia</taxon>
        <taxon>Autobranchia</taxon>
        <taxon>Pteriomorphia</taxon>
        <taxon>Mytilida</taxon>
        <taxon>Mytiloidea</taxon>
        <taxon>Mytilidae</taxon>
        <taxon>Mytilinae</taxon>
        <taxon>Mytilus</taxon>
    </lineage>
</organism>
<name>A0A6J8CW28_MYTCO</name>
<feature type="coiled-coil region" evidence="13">
    <location>
        <begin position="2"/>
        <end position="36"/>
    </location>
</feature>
<dbReference type="PANTHER" id="PTHR21771">
    <property type="entry name" value="MITOCHONDRIA-EATING PROTEIN-RELATED"/>
    <property type="match status" value="1"/>
</dbReference>
<dbReference type="EMBL" id="CACVKT020006043">
    <property type="protein sequence ID" value="CAC5399649.1"/>
    <property type="molecule type" value="Genomic_DNA"/>
</dbReference>
<evidence type="ECO:0000256" key="3">
    <source>
        <dbReference type="ARBA" id="ARBA00004496"/>
    </source>
</evidence>
<protein>
    <recommendedName>
        <fullName evidence="5">Mitochondria-eating protein</fullName>
    </recommendedName>
    <alternativeName>
        <fullName evidence="12">Spermatogenesis-associated protein 18</fullName>
    </alternativeName>
</protein>
<dbReference type="AlphaFoldDB" id="A0A6J8CW28"/>
<dbReference type="InterPro" id="IPR031981">
    <property type="entry name" value="MIEAP_C"/>
</dbReference>
<sequence length="504" mass="58282">MLDKIDKKNEQLYSENERLKRENEILERDKEAALSRLSKIAGEKLSKGNPSITDLGDPNRPTKLGERWSSLYTDEWTDAFEEISAKCKTNKTVVPEKILLKIVDWCYTTCRKLSQNQAKRIEQLLRDVALQLNLQDESKNDINQNIHVKCNMTVSEVNDSMNEFIDTFRSQRQNNERLMETAVKKCVDDYLKSNKEATENEIIFVKKCSELCWCICIADPPMVIEYKHFERYKIDSTKFNKYNRSGITVEFVVWPALLLYENGPVLAKGTVQTNNSGTFEISQSVSESENYKLREMWTCCETNINILGSLPTRNSSIQYERFSDFTGLGIPGKIFRNKIAETYGESVKYFRDMSIIDAISEEKSKTIPFDNVDNVQMNCNSVDIMTDARHACRKNSFNSDITALGQITHKVLSYQHVIKRHERCSQKHELFGTKKLYEDLESKTVRCHSHDRNSSISSFIEKNKPNVIDCLDTWHAGKEENNVEDDIILQESDDSENEESDYDI</sequence>
<dbReference type="InterPro" id="IPR026169">
    <property type="entry name" value="MIEAP"/>
</dbReference>
<evidence type="ECO:0000256" key="7">
    <source>
        <dbReference type="ARBA" id="ARBA00022787"/>
    </source>
</evidence>
<evidence type="ECO:0000256" key="6">
    <source>
        <dbReference type="ARBA" id="ARBA00022490"/>
    </source>
</evidence>
<evidence type="ECO:0000256" key="10">
    <source>
        <dbReference type="ARBA" id="ARBA00023128"/>
    </source>
</evidence>
<dbReference type="Pfam" id="PF16026">
    <property type="entry name" value="MIEAP"/>
    <property type="match status" value="1"/>
</dbReference>